<sequence length="410" mass="45190">MDHLFPAQPPPPIPTQQAQTQAGVMVANQFNDFLAPAIPTSISAFNLALQQAPQQQQSQRNQIITISMQYGSHKELVIVERSNDPQLFQFFRQKARQMVERQLQSAASSANGNYAEGVAASPSSSTTSFFQSQQQYQPPAMAALPPSFSVPIAELQLFMHDYRSPNMLEHLTNLAQLDNGSIVEIIRIDRRNEHPTRLHCLGVNSYKTPLSQGLQCSLCKCNFHKKCAFAPRNNCAKNEINTNPATGQFANLIPEDLNQTAKLPSPPAVNATIPQFQLPHTLSMHNYKTPTVCKVCDKMLLGLIKQGMKCRDCKVNVHKKCAVLLPMNCQITADNAITHTSTNELDQESLDSNAQDAMIPLARLPGSASSRGANRQGPLCEGWMIHFLLQPASSQPKGWRNAGDSDTTGY</sequence>
<dbReference type="Pfam" id="PF25525">
    <property type="entry name" value="Ubiquitin_PRKD1_N"/>
    <property type="match status" value="1"/>
</dbReference>
<dbReference type="GO" id="GO:0008270">
    <property type="term" value="F:zinc ion binding"/>
    <property type="evidence" value="ECO:0007669"/>
    <property type="project" value="UniProtKB-KW"/>
</dbReference>
<dbReference type="InterPro" id="IPR057764">
    <property type="entry name" value="Ubiquitin_PRKD1-3_N"/>
</dbReference>
<evidence type="ECO:0000256" key="10">
    <source>
        <dbReference type="ARBA" id="ARBA00022833"/>
    </source>
</evidence>
<dbReference type="InterPro" id="IPR046349">
    <property type="entry name" value="C1-like_sf"/>
</dbReference>
<keyword evidence="5" id="KW-0808">Transferase</keyword>
<evidence type="ECO:0000256" key="2">
    <source>
        <dbReference type="ARBA" id="ARBA00004496"/>
    </source>
</evidence>
<evidence type="ECO:0000256" key="7">
    <source>
        <dbReference type="ARBA" id="ARBA00022737"/>
    </source>
</evidence>
<keyword evidence="4" id="KW-0723">Serine/threonine-protein kinase</keyword>
<organism evidence="13 14">
    <name type="scientific">Ditylenchus dipsaci</name>
    <dbReference type="NCBI Taxonomy" id="166011"/>
    <lineage>
        <taxon>Eukaryota</taxon>
        <taxon>Metazoa</taxon>
        <taxon>Ecdysozoa</taxon>
        <taxon>Nematoda</taxon>
        <taxon>Chromadorea</taxon>
        <taxon>Rhabditida</taxon>
        <taxon>Tylenchina</taxon>
        <taxon>Tylenchomorpha</taxon>
        <taxon>Sphaerularioidea</taxon>
        <taxon>Anguinidae</taxon>
        <taxon>Anguininae</taxon>
        <taxon>Ditylenchus</taxon>
    </lineage>
</organism>
<dbReference type="GO" id="GO:0035556">
    <property type="term" value="P:intracellular signal transduction"/>
    <property type="evidence" value="ECO:0007669"/>
    <property type="project" value="TreeGrafter"/>
</dbReference>
<proteinExistence type="predicted"/>
<dbReference type="Gene3D" id="3.30.60.20">
    <property type="match status" value="2"/>
</dbReference>
<keyword evidence="8" id="KW-0863">Zinc-finger</keyword>
<dbReference type="SMART" id="SM00109">
    <property type="entry name" value="C1"/>
    <property type="match status" value="2"/>
</dbReference>
<dbReference type="GO" id="GO:0004674">
    <property type="term" value="F:protein serine/threonine kinase activity"/>
    <property type="evidence" value="ECO:0007669"/>
    <property type="project" value="UniProtKB-KW"/>
</dbReference>
<evidence type="ECO:0000256" key="11">
    <source>
        <dbReference type="ARBA" id="ARBA00023136"/>
    </source>
</evidence>
<keyword evidence="6" id="KW-0479">Metal-binding</keyword>
<dbReference type="GO" id="GO:0007200">
    <property type="term" value="P:phospholipase C-activating G protein-coupled receptor signaling pathway"/>
    <property type="evidence" value="ECO:0007669"/>
    <property type="project" value="TreeGrafter"/>
</dbReference>
<name>A0A915EJ32_9BILA</name>
<dbReference type="PROSITE" id="PS00479">
    <property type="entry name" value="ZF_DAG_PE_1"/>
    <property type="match status" value="1"/>
</dbReference>
<keyword evidence="7" id="KW-0677">Repeat</keyword>
<evidence type="ECO:0000256" key="8">
    <source>
        <dbReference type="ARBA" id="ARBA00022771"/>
    </source>
</evidence>
<evidence type="ECO:0000313" key="14">
    <source>
        <dbReference type="WBParaSite" id="jg6520"/>
    </source>
</evidence>
<dbReference type="InterPro" id="IPR002219">
    <property type="entry name" value="PKC_DAG/PE"/>
</dbReference>
<evidence type="ECO:0000256" key="9">
    <source>
        <dbReference type="ARBA" id="ARBA00022777"/>
    </source>
</evidence>
<dbReference type="WBParaSite" id="jg6520">
    <property type="protein sequence ID" value="jg6520"/>
    <property type="gene ID" value="jg6520"/>
</dbReference>
<comment type="subcellular location">
    <subcellularLocation>
        <location evidence="2">Cytoplasm</location>
    </subcellularLocation>
    <subcellularLocation>
        <location evidence="1">Membrane</location>
    </subcellularLocation>
</comment>
<dbReference type="PANTHER" id="PTHR22968">
    <property type="entry name" value="PROTEIN KINASE C, MU"/>
    <property type="match status" value="1"/>
</dbReference>
<evidence type="ECO:0000256" key="3">
    <source>
        <dbReference type="ARBA" id="ARBA00022490"/>
    </source>
</evidence>
<keyword evidence="11" id="KW-0472">Membrane</keyword>
<evidence type="ECO:0000256" key="1">
    <source>
        <dbReference type="ARBA" id="ARBA00004370"/>
    </source>
</evidence>
<dbReference type="PROSITE" id="PS50081">
    <property type="entry name" value="ZF_DAG_PE_2"/>
    <property type="match status" value="1"/>
</dbReference>
<evidence type="ECO:0000259" key="12">
    <source>
        <dbReference type="PROSITE" id="PS50081"/>
    </source>
</evidence>
<keyword evidence="13" id="KW-1185">Reference proteome</keyword>
<dbReference type="PANTHER" id="PTHR22968:SF15">
    <property type="entry name" value="SERINE_THREONINE-PROTEIN KINASE DKF-1"/>
    <property type="match status" value="1"/>
</dbReference>
<protein>
    <submittedName>
        <fullName evidence="14">Phorbol-ester/DAG-type domain-containing protein</fullName>
    </submittedName>
</protein>
<dbReference type="AlphaFoldDB" id="A0A915EJ32"/>
<dbReference type="Pfam" id="PF00130">
    <property type="entry name" value="C1_1"/>
    <property type="match status" value="1"/>
</dbReference>
<evidence type="ECO:0000256" key="5">
    <source>
        <dbReference type="ARBA" id="ARBA00022679"/>
    </source>
</evidence>
<dbReference type="GO" id="GO:0016020">
    <property type="term" value="C:membrane"/>
    <property type="evidence" value="ECO:0007669"/>
    <property type="project" value="UniProtKB-SubCell"/>
</dbReference>
<evidence type="ECO:0000256" key="4">
    <source>
        <dbReference type="ARBA" id="ARBA00022527"/>
    </source>
</evidence>
<evidence type="ECO:0000313" key="13">
    <source>
        <dbReference type="Proteomes" id="UP000887574"/>
    </source>
</evidence>
<dbReference type="GO" id="GO:0005829">
    <property type="term" value="C:cytosol"/>
    <property type="evidence" value="ECO:0007669"/>
    <property type="project" value="TreeGrafter"/>
</dbReference>
<dbReference type="Proteomes" id="UP000887574">
    <property type="component" value="Unplaced"/>
</dbReference>
<keyword evidence="3" id="KW-0963">Cytoplasm</keyword>
<reference evidence="14" key="1">
    <citation type="submission" date="2022-11" db="UniProtKB">
        <authorList>
            <consortium name="WormBaseParasite"/>
        </authorList>
    </citation>
    <scope>IDENTIFICATION</scope>
</reference>
<dbReference type="CDD" id="cd20798">
    <property type="entry name" value="C1_CeDKF1-like_rpt2"/>
    <property type="match status" value="1"/>
</dbReference>
<dbReference type="SUPFAM" id="SSF57889">
    <property type="entry name" value="Cysteine-rich domain"/>
    <property type="match status" value="2"/>
</dbReference>
<evidence type="ECO:0000256" key="6">
    <source>
        <dbReference type="ARBA" id="ARBA00022723"/>
    </source>
</evidence>
<accession>A0A915EJ32</accession>
<keyword evidence="10" id="KW-0862">Zinc</keyword>
<feature type="domain" description="Phorbol-ester/DAG-type" evidence="12">
    <location>
        <begin position="279"/>
        <end position="329"/>
    </location>
</feature>
<keyword evidence="9" id="KW-0418">Kinase</keyword>